<keyword evidence="4" id="KW-1185">Reference proteome</keyword>
<dbReference type="InterPro" id="IPR002018">
    <property type="entry name" value="CarbesteraseB"/>
</dbReference>
<dbReference type="SUPFAM" id="SSF53474">
    <property type="entry name" value="alpha/beta-Hydrolases"/>
    <property type="match status" value="1"/>
</dbReference>
<dbReference type="GO" id="GO:0016787">
    <property type="term" value="F:hydrolase activity"/>
    <property type="evidence" value="ECO:0007669"/>
    <property type="project" value="UniProtKB-KW"/>
</dbReference>
<name>A0ABR4M046_9EURO</name>
<accession>A0ABR4M046</accession>
<feature type="chain" id="PRO_5045916757" evidence="1">
    <location>
        <begin position="17"/>
        <end position="566"/>
    </location>
</feature>
<feature type="signal peptide" evidence="1">
    <location>
        <begin position="1"/>
        <end position="16"/>
    </location>
</feature>
<dbReference type="PANTHER" id="PTHR11559">
    <property type="entry name" value="CARBOXYLESTERASE"/>
    <property type="match status" value="1"/>
</dbReference>
<dbReference type="PROSITE" id="PS00941">
    <property type="entry name" value="CARBOXYLESTERASE_B_2"/>
    <property type="match status" value="1"/>
</dbReference>
<dbReference type="InterPro" id="IPR019819">
    <property type="entry name" value="Carboxylesterase_B_CS"/>
</dbReference>
<evidence type="ECO:0000256" key="1">
    <source>
        <dbReference type="SAM" id="SignalP"/>
    </source>
</evidence>
<evidence type="ECO:0000313" key="3">
    <source>
        <dbReference type="EMBL" id="KAL2870159.1"/>
    </source>
</evidence>
<comment type="caution">
    <text evidence="3">The sequence shown here is derived from an EMBL/GenBank/DDBJ whole genome shotgun (WGS) entry which is preliminary data.</text>
</comment>
<sequence>MLLLSSFLTFLASAFALEAGASVDIGVSFGPGGHGDGPDHGLPLLKLPYGTWRAQTYDEEADVYRFRNIRFAAPPVGDLRWAKPAPPEPVHGVQDGSYGHNCIAGPIPGAFDDPVFQNLTKNGGEDCLFLDVYVPGHVLKHRKKSVPVVVWIYGGGYVTGAKDQAIDLGIYGGNSLIQRADNDLIVVSINYRLGAFGFLAGEPLQNHGGIFNAGLHDQRAALEWVQSYIHLLGGDPDNVSAWGESAGAGSIAHHLVAEGGRRDPLFNTAVMQSPGFAANANIQAEYDRFEAFAAAVGCPVTGAAALHCLRAVNATALTKANADVFGASATPIPDGKFLRSPALYELANGNVWPGLTSLIASHVLDEGSLFVPPQVPPGYIDGYLTGLLPRNATAQAARIINAYRTTYPNATERELAVTVSRDIIFTCNIRAALEAYAYAGHGHGRGRTRAWALQYAFLDGVTNATHGADVSATFFDAERQGYEAPLFEEFQRYLTNFARTGDPNLPRCGSGEDELEFWPRVSGLEEEVPDDVMEFTNGGFVAGVDEQLTKGICDTWVEVVGDSMGV</sequence>
<feature type="domain" description="Carboxylesterase type B" evidence="2">
    <location>
        <begin position="49"/>
        <end position="534"/>
    </location>
</feature>
<dbReference type="RefSeq" id="XP_070889138.1">
    <property type="nucleotide sequence ID" value="XM_071030928.1"/>
</dbReference>
<dbReference type="EMBL" id="JBFXLQ010000007">
    <property type="protein sequence ID" value="KAL2870159.1"/>
    <property type="molecule type" value="Genomic_DNA"/>
</dbReference>
<dbReference type="Proteomes" id="UP001610432">
    <property type="component" value="Unassembled WGS sequence"/>
</dbReference>
<protein>
    <submittedName>
        <fullName evidence="3">Alpha/Beta hydrolase protein</fullName>
    </submittedName>
</protein>
<reference evidence="3 4" key="1">
    <citation type="submission" date="2024-07" db="EMBL/GenBank/DDBJ databases">
        <title>Section-level genome sequencing and comparative genomics of Aspergillus sections Usti and Cavernicolus.</title>
        <authorList>
            <consortium name="Lawrence Berkeley National Laboratory"/>
            <person name="Nybo J.L."/>
            <person name="Vesth T.C."/>
            <person name="Theobald S."/>
            <person name="Frisvad J.C."/>
            <person name="Larsen T.O."/>
            <person name="Kjaerboelling I."/>
            <person name="Rothschild-Mancinelli K."/>
            <person name="Lyhne E.K."/>
            <person name="Kogle M.E."/>
            <person name="Barry K."/>
            <person name="Clum A."/>
            <person name="Na H."/>
            <person name="Ledsgaard L."/>
            <person name="Lin J."/>
            <person name="Lipzen A."/>
            <person name="Kuo A."/>
            <person name="Riley R."/>
            <person name="Mondo S."/>
            <person name="Labutti K."/>
            <person name="Haridas S."/>
            <person name="Pangalinan J."/>
            <person name="Salamov A.A."/>
            <person name="Simmons B.A."/>
            <person name="Magnuson J.K."/>
            <person name="Chen J."/>
            <person name="Drula E."/>
            <person name="Henrissat B."/>
            <person name="Wiebenga A."/>
            <person name="Lubbers R.J."/>
            <person name="Gomes A.C."/>
            <person name="Macurrencykelacurrency M.R."/>
            <person name="Stajich J."/>
            <person name="Grigoriev I.V."/>
            <person name="Mortensen U.H."/>
            <person name="De Vries R.P."/>
            <person name="Baker S.E."/>
            <person name="Andersen M.R."/>
        </authorList>
    </citation>
    <scope>NUCLEOTIDE SEQUENCE [LARGE SCALE GENOMIC DNA]</scope>
    <source>
        <strain evidence="3 4">CBS 449.75</strain>
    </source>
</reference>
<dbReference type="Pfam" id="PF00135">
    <property type="entry name" value="COesterase"/>
    <property type="match status" value="1"/>
</dbReference>
<evidence type="ECO:0000259" key="2">
    <source>
        <dbReference type="Pfam" id="PF00135"/>
    </source>
</evidence>
<keyword evidence="1" id="KW-0732">Signal</keyword>
<gene>
    <name evidence="3" type="ORF">BJX67DRAFT_370507</name>
</gene>
<dbReference type="Gene3D" id="3.40.50.1820">
    <property type="entry name" value="alpha/beta hydrolase"/>
    <property type="match status" value="1"/>
</dbReference>
<dbReference type="GeneID" id="98146000"/>
<keyword evidence="3" id="KW-0378">Hydrolase</keyword>
<proteinExistence type="predicted"/>
<dbReference type="InterPro" id="IPR050309">
    <property type="entry name" value="Type-B_Carboxylest/Lipase"/>
</dbReference>
<evidence type="ECO:0000313" key="4">
    <source>
        <dbReference type="Proteomes" id="UP001610432"/>
    </source>
</evidence>
<organism evidence="3 4">
    <name type="scientific">Aspergillus lucknowensis</name>
    <dbReference type="NCBI Taxonomy" id="176173"/>
    <lineage>
        <taxon>Eukaryota</taxon>
        <taxon>Fungi</taxon>
        <taxon>Dikarya</taxon>
        <taxon>Ascomycota</taxon>
        <taxon>Pezizomycotina</taxon>
        <taxon>Eurotiomycetes</taxon>
        <taxon>Eurotiomycetidae</taxon>
        <taxon>Eurotiales</taxon>
        <taxon>Aspergillaceae</taxon>
        <taxon>Aspergillus</taxon>
        <taxon>Aspergillus subgen. Nidulantes</taxon>
    </lineage>
</organism>
<dbReference type="InterPro" id="IPR029058">
    <property type="entry name" value="AB_hydrolase_fold"/>
</dbReference>